<evidence type="ECO:0000256" key="1">
    <source>
        <dbReference type="SAM" id="SignalP"/>
    </source>
</evidence>
<dbReference type="AlphaFoldDB" id="A0AAV6TKR1"/>
<evidence type="ECO:0000313" key="3">
    <source>
        <dbReference type="Proteomes" id="UP000827092"/>
    </source>
</evidence>
<feature type="signal peptide" evidence="1">
    <location>
        <begin position="1"/>
        <end position="23"/>
    </location>
</feature>
<protein>
    <submittedName>
        <fullName evidence="2">Uncharacterized protein</fullName>
    </submittedName>
</protein>
<comment type="caution">
    <text evidence="2">The sequence shown here is derived from an EMBL/GenBank/DDBJ whole genome shotgun (WGS) entry which is preliminary data.</text>
</comment>
<dbReference type="Proteomes" id="UP000827092">
    <property type="component" value="Unassembled WGS sequence"/>
</dbReference>
<gene>
    <name evidence="2" type="ORF">JTE90_017158</name>
</gene>
<proteinExistence type="predicted"/>
<accession>A0AAV6TKR1</accession>
<keyword evidence="1" id="KW-0732">Signal</keyword>
<sequence length="134" mass="15180">MIGRVRRWNASLTYLLFWPESLVVEDLSAADWEENGIYARVSVGPAVCGSVIEMGRSATFHPFLVIPSACVAIKSASKVVGRRRQGSLVPTTSRDYPKLCCIRCVFFLNNIVPSENARFTLQRYRFACWKNWVC</sequence>
<evidence type="ECO:0000313" key="2">
    <source>
        <dbReference type="EMBL" id="KAG8172344.1"/>
    </source>
</evidence>
<dbReference type="EMBL" id="JAFNEN010002809">
    <property type="protein sequence ID" value="KAG8172344.1"/>
    <property type="molecule type" value="Genomic_DNA"/>
</dbReference>
<reference evidence="2 3" key="1">
    <citation type="journal article" date="2022" name="Nat. Ecol. Evol.">
        <title>A masculinizing supergene underlies an exaggerated male reproductive morph in a spider.</title>
        <authorList>
            <person name="Hendrickx F."/>
            <person name="De Corte Z."/>
            <person name="Sonet G."/>
            <person name="Van Belleghem S.M."/>
            <person name="Kostlbacher S."/>
            <person name="Vangestel C."/>
        </authorList>
    </citation>
    <scope>NUCLEOTIDE SEQUENCE [LARGE SCALE GENOMIC DNA]</scope>
    <source>
        <strain evidence="2">W744_W776</strain>
    </source>
</reference>
<keyword evidence="3" id="KW-1185">Reference proteome</keyword>
<name>A0AAV6TKR1_9ARAC</name>
<organism evidence="2 3">
    <name type="scientific">Oedothorax gibbosus</name>
    <dbReference type="NCBI Taxonomy" id="931172"/>
    <lineage>
        <taxon>Eukaryota</taxon>
        <taxon>Metazoa</taxon>
        <taxon>Ecdysozoa</taxon>
        <taxon>Arthropoda</taxon>
        <taxon>Chelicerata</taxon>
        <taxon>Arachnida</taxon>
        <taxon>Araneae</taxon>
        <taxon>Araneomorphae</taxon>
        <taxon>Entelegynae</taxon>
        <taxon>Araneoidea</taxon>
        <taxon>Linyphiidae</taxon>
        <taxon>Erigoninae</taxon>
        <taxon>Oedothorax</taxon>
    </lineage>
</organism>
<feature type="chain" id="PRO_5043372443" evidence="1">
    <location>
        <begin position="24"/>
        <end position="134"/>
    </location>
</feature>